<keyword evidence="6 15" id="KW-0645">Protease</keyword>
<evidence type="ECO:0000256" key="9">
    <source>
        <dbReference type="ARBA" id="ARBA00022801"/>
    </source>
</evidence>
<keyword evidence="5" id="KW-0964">Secreted</keyword>
<evidence type="ECO:0000256" key="8">
    <source>
        <dbReference type="ARBA" id="ARBA00022729"/>
    </source>
</evidence>
<proteinExistence type="predicted"/>
<protein>
    <recommendedName>
        <fullName evidence="4">tripeptidyl-peptidase II</fullName>
        <ecNumber evidence="4">3.4.14.10</ecNumber>
    </recommendedName>
</protein>
<keyword evidence="9 15" id="KW-0378">Hydrolase</keyword>
<organism evidence="18 19">
    <name type="scientific">Pestalotiopsis fici (strain W106-1 / CGMCC3.15140)</name>
    <dbReference type="NCBI Taxonomy" id="1229662"/>
    <lineage>
        <taxon>Eukaryota</taxon>
        <taxon>Fungi</taxon>
        <taxon>Dikarya</taxon>
        <taxon>Ascomycota</taxon>
        <taxon>Pezizomycotina</taxon>
        <taxon>Sordariomycetes</taxon>
        <taxon>Xylariomycetidae</taxon>
        <taxon>Amphisphaeriales</taxon>
        <taxon>Sporocadaceae</taxon>
        <taxon>Pestalotiopsis</taxon>
    </lineage>
</organism>
<dbReference type="CDD" id="cd11377">
    <property type="entry name" value="Pro-peptidase_S53"/>
    <property type="match status" value="1"/>
</dbReference>
<dbReference type="SUPFAM" id="SSF52743">
    <property type="entry name" value="Subtilisin-like"/>
    <property type="match status" value="1"/>
</dbReference>
<evidence type="ECO:0000256" key="14">
    <source>
        <dbReference type="ARBA" id="ARBA00023180"/>
    </source>
</evidence>
<dbReference type="SUPFAM" id="SSF54897">
    <property type="entry name" value="Protease propeptides/inhibitors"/>
    <property type="match status" value="1"/>
</dbReference>
<dbReference type="GeneID" id="19277928"/>
<dbReference type="Proteomes" id="UP000030651">
    <property type="component" value="Unassembled WGS sequence"/>
</dbReference>
<feature type="active site" description="Charge relay system" evidence="15">
    <location>
        <position position="487"/>
    </location>
</feature>
<dbReference type="InterPro" id="IPR015366">
    <property type="entry name" value="S53_propep"/>
</dbReference>
<dbReference type="MEROPS" id="S53.010"/>
<dbReference type="GO" id="GO:0006508">
    <property type="term" value="P:proteolysis"/>
    <property type="evidence" value="ECO:0007669"/>
    <property type="project" value="UniProtKB-KW"/>
</dbReference>
<dbReference type="EC" id="3.4.14.10" evidence="4"/>
<dbReference type="FunFam" id="3.40.50.200:FF:000015">
    <property type="entry name" value="Tripeptidyl peptidase A"/>
    <property type="match status" value="1"/>
</dbReference>
<evidence type="ECO:0000256" key="15">
    <source>
        <dbReference type="PROSITE-ProRule" id="PRU01032"/>
    </source>
</evidence>
<evidence type="ECO:0000256" key="16">
    <source>
        <dbReference type="SAM" id="SignalP"/>
    </source>
</evidence>
<keyword evidence="19" id="KW-1185">Reference proteome</keyword>
<dbReference type="InterPro" id="IPR030400">
    <property type="entry name" value="Sedolisin_dom"/>
</dbReference>
<sequence length="575" mass="60325">MYLSAFLSLALAAAGSVALPATSSTFTKTKVFEKPANVPSRWAKQDNVVAGLNKGNTTLELRIQLTSQNMDKFHDVALNIATPGHELYGKHLSQAEIDEMIAPKDESKSLVLDWLSQSGLADKSSVSSRGNAVIVKASISEIEQLLGADYNSYTNSETGEQIVRTLEYSLPESLDGHVKLVQPTNFFGFRSFLSTDEVEPEATAITPAVLSTLYNFASSTDTQSNGRMGIAGFLEQWPSKSDLQTFLNRLAIFDNTDETYTCALINGGTCPASPGSSVGVEANLDVQYARAITKDIPNVFYSTGGRPPHEGGGTNTNEPYLEFLEYLQGLDDADLPNTVSISYGDDESTVPLSYADTVCDLFSQIGARGVSITASSGDSSVGTTCKTADGSVGFTTAFPAACPWITSVGGTSGTPEQAWTSGGAGFSEIFGQPSYQSAAVEAWLSSNDDNVDKYFNASGRAYPDVAAQATAVRIVVSGSTTSVSGTSCSSPIFASIIQLINSARLADGKAALGFLNPWLYSNASSAFNDIASGSTTGCRGVITGGAGFSAASGWDPATGWGTPNFAKLKAISDST</sequence>
<keyword evidence="13" id="KW-0865">Zymogen</keyword>
<comment type="subcellular location">
    <subcellularLocation>
        <location evidence="3">Secreted</location>
        <location evidence="3">Extracellular space</location>
    </subcellularLocation>
</comment>
<evidence type="ECO:0000256" key="1">
    <source>
        <dbReference type="ARBA" id="ARBA00001910"/>
    </source>
</evidence>
<evidence type="ECO:0000256" key="4">
    <source>
        <dbReference type="ARBA" id="ARBA00012462"/>
    </source>
</evidence>
<dbReference type="PROSITE" id="PS51695">
    <property type="entry name" value="SEDOLISIN"/>
    <property type="match status" value="1"/>
</dbReference>
<keyword evidence="7 15" id="KW-0479">Metal-binding</keyword>
<evidence type="ECO:0000256" key="10">
    <source>
        <dbReference type="ARBA" id="ARBA00022825"/>
    </source>
</evidence>
<dbReference type="GO" id="GO:0005576">
    <property type="term" value="C:extracellular region"/>
    <property type="evidence" value="ECO:0007669"/>
    <property type="project" value="UniProtKB-SubCell"/>
</dbReference>
<comment type="catalytic activity">
    <reaction evidence="1">
        <text>Release of an N-terminal tripeptide from a polypeptide.</text>
        <dbReference type="EC" id="3.4.14.10"/>
    </reaction>
</comment>
<comment type="function">
    <text evidence="2">Secreted tripeptidyl-peptidase which degrades proteins at acidic pHs and is involved in virulence.</text>
</comment>
<dbReference type="GO" id="GO:0004252">
    <property type="term" value="F:serine-type endopeptidase activity"/>
    <property type="evidence" value="ECO:0007669"/>
    <property type="project" value="UniProtKB-UniRule"/>
</dbReference>
<evidence type="ECO:0000256" key="3">
    <source>
        <dbReference type="ARBA" id="ARBA00004239"/>
    </source>
</evidence>
<keyword evidence="10 15" id="KW-0720">Serine protease</keyword>
<dbReference type="CDD" id="cd04056">
    <property type="entry name" value="Peptidases_S53"/>
    <property type="match status" value="1"/>
</dbReference>
<dbReference type="OrthoDB" id="409122at2759"/>
<dbReference type="eggNOG" id="ENOG502QR6D">
    <property type="taxonomic scope" value="Eukaryota"/>
</dbReference>
<evidence type="ECO:0000313" key="18">
    <source>
        <dbReference type="EMBL" id="ETS75971.1"/>
    </source>
</evidence>
<dbReference type="KEGG" id="pfy:PFICI_12915"/>
<feature type="chain" id="PRO_5004833921" description="tripeptidyl-peptidase II" evidence="16">
    <location>
        <begin position="19"/>
        <end position="575"/>
    </location>
</feature>
<keyword evidence="8 16" id="KW-0732">Signal</keyword>
<keyword evidence="14" id="KW-0325">Glycoprotein</keyword>
<feature type="binding site" evidence="15">
    <location>
        <position position="530"/>
    </location>
    <ligand>
        <name>Ca(2+)</name>
        <dbReference type="ChEBI" id="CHEBI:29108"/>
    </ligand>
</feature>
<evidence type="ECO:0000259" key="17">
    <source>
        <dbReference type="PROSITE" id="PS51695"/>
    </source>
</evidence>
<comment type="cofactor">
    <cofactor evidence="15">
        <name>Ca(2+)</name>
        <dbReference type="ChEBI" id="CHEBI:29108"/>
    </cofactor>
    <text evidence="15">Binds 1 Ca(2+) ion per subunit.</text>
</comment>
<dbReference type="Pfam" id="PF09286">
    <property type="entry name" value="Pro-kuma_activ"/>
    <property type="match status" value="1"/>
</dbReference>
<evidence type="ECO:0000256" key="6">
    <source>
        <dbReference type="ARBA" id="ARBA00022670"/>
    </source>
</evidence>
<reference evidence="19" key="1">
    <citation type="journal article" date="2015" name="BMC Genomics">
        <title>Genomic and transcriptomic analysis of the endophytic fungus Pestalotiopsis fici reveals its lifestyle and high potential for synthesis of natural products.</title>
        <authorList>
            <person name="Wang X."/>
            <person name="Zhang X."/>
            <person name="Liu L."/>
            <person name="Xiang M."/>
            <person name="Wang W."/>
            <person name="Sun X."/>
            <person name="Che Y."/>
            <person name="Guo L."/>
            <person name="Liu G."/>
            <person name="Guo L."/>
            <person name="Wang C."/>
            <person name="Yin W.B."/>
            <person name="Stadler M."/>
            <person name="Zhang X."/>
            <person name="Liu X."/>
        </authorList>
    </citation>
    <scope>NUCLEOTIDE SEQUENCE [LARGE SCALE GENOMIC DNA]</scope>
    <source>
        <strain evidence="19">W106-1 / CGMCC3.15140</strain>
    </source>
</reference>
<feature type="active site" description="Charge relay system" evidence="15">
    <location>
        <position position="285"/>
    </location>
</feature>
<evidence type="ECO:0000313" key="19">
    <source>
        <dbReference type="Proteomes" id="UP000030651"/>
    </source>
</evidence>
<evidence type="ECO:0000256" key="12">
    <source>
        <dbReference type="ARBA" id="ARBA00023026"/>
    </source>
</evidence>
<dbReference type="GO" id="GO:0008240">
    <property type="term" value="F:tripeptidyl-peptidase activity"/>
    <property type="evidence" value="ECO:0007669"/>
    <property type="project" value="UniProtKB-EC"/>
</dbReference>
<dbReference type="PANTHER" id="PTHR14218:SF10">
    <property type="entry name" value="PEPTIDASE S53 DOMAIN-CONTAINING PROTEIN"/>
    <property type="match status" value="1"/>
</dbReference>
<evidence type="ECO:0000256" key="11">
    <source>
        <dbReference type="ARBA" id="ARBA00022837"/>
    </source>
</evidence>
<keyword evidence="12" id="KW-0843">Virulence</keyword>
<dbReference type="PANTHER" id="PTHR14218">
    <property type="entry name" value="PROTEASE S8 TRIPEPTIDYL PEPTIDASE I CLN2"/>
    <property type="match status" value="1"/>
</dbReference>
<evidence type="ECO:0000256" key="2">
    <source>
        <dbReference type="ARBA" id="ARBA00002451"/>
    </source>
</evidence>
<dbReference type="EMBL" id="KI912118">
    <property type="protein sequence ID" value="ETS75971.1"/>
    <property type="molecule type" value="Genomic_DNA"/>
</dbReference>
<evidence type="ECO:0000256" key="13">
    <source>
        <dbReference type="ARBA" id="ARBA00023145"/>
    </source>
</evidence>
<dbReference type="InterPro" id="IPR050819">
    <property type="entry name" value="Tripeptidyl-peptidase_I"/>
</dbReference>
<feature type="active site" description="Charge relay system" evidence="15">
    <location>
        <position position="281"/>
    </location>
</feature>
<evidence type="ECO:0000256" key="5">
    <source>
        <dbReference type="ARBA" id="ARBA00022525"/>
    </source>
</evidence>
<dbReference type="Gene3D" id="3.40.50.200">
    <property type="entry name" value="Peptidase S8/S53 domain"/>
    <property type="match status" value="1"/>
</dbReference>
<feature type="binding site" evidence="15">
    <location>
        <position position="555"/>
    </location>
    <ligand>
        <name>Ca(2+)</name>
        <dbReference type="ChEBI" id="CHEBI:29108"/>
    </ligand>
</feature>
<dbReference type="AlphaFoldDB" id="W3WT16"/>
<gene>
    <name evidence="18" type="ORF">PFICI_12915</name>
</gene>
<name>W3WT16_PESFW</name>
<keyword evidence="11 15" id="KW-0106">Calcium</keyword>
<dbReference type="InterPro" id="IPR036852">
    <property type="entry name" value="Peptidase_S8/S53_dom_sf"/>
</dbReference>
<dbReference type="HOGENOM" id="CLU_013783_3_0_1"/>
<feature type="binding site" evidence="15">
    <location>
        <position position="529"/>
    </location>
    <ligand>
        <name>Ca(2+)</name>
        <dbReference type="ChEBI" id="CHEBI:29108"/>
    </ligand>
</feature>
<feature type="signal peptide" evidence="16">
    <location>
        <begin position="1"/>
        <end position="18"/>
    </location>
</feature>
<dbReference type="SMART" id="SM00944">
    <property type="entry name" value="Pro-kuma_activ"/>
    <property type="match status" value="1"/>
</dbReference>
<dbReference type="OMA" id="MVQPTTF"/>
<dbReference type="RefSeq" id="XP_007839687.1">
    <property type="nucleotide sequence ID" value="XM_007841496.1"/>
</dbReference>
<feature type="domain" description="Peptidase S53" evidence="17">
    <location>
        <begin position="204"/>
        <end position="575"/>
    </location>
</feature>
<dbReference type="InParanoid" id="W3WT16"/>
<feature type="binding site" evidence="15">
    <location>
        <position position="553"/>
    </location>
    <ligand>
        <name>Ca(2+)</name>
        <dbReference type="ChEBI" id="CHEBI:29108"/>
    </ligand>
</feature>
<accession>W3WT16</accession>
<dbReference type="GO" id="GO:0046872">
    <property type="term" value="F:metal ion binding"/>
    <property type="evidence" value="ECO:0007669"/>
    <property type="project" value="UniProtKB-UniRule"/>
</dbReference>
<evidence type="ECO:0000256" key="7">
    <source>
        <dbReference type="ARBA" id="ARBA00022723"/>
    </source>
</evidence>